<dbReference type="EMBL" id="JAGYWB010000009">
    <property type="protein sequence ID" value="KAI0511121.1"/>
    <property type="molecule type" value="Genomic_DNA"/>
</dbReference>
<evidence type="ECO:0000313" key="1">
    <source>
        <dbReference type="EMBL" id="KAI0511121.1"/>
    </source>
</evidence>
<protein>
    <submittedName>
        <fullName evidence="1">Uncharacterized protein</fullName>
    </submittedName>
</protein>
<gene>
    <name evidence="1" type="ORF">KFK09_011744</name>
</gene>
<name>A0A8T3BGQ9_DENNO</name>
<reference evidence="1" key="1">
    <citation type="journal article" date="2022" name="Front. Genet.">
        <title>Chromosome-Scale Assembly of the Dendrobium nobile Genome Provides Insights Into the Molecular Mechanism of the Biosynthesis of the Medicinal Active Ingredient of Dendrobium.</title>
        <authorList>
            <person name="Xu Q."/>
            <person name="Niu S.-C."/>
            <person name="Li K.-L."/>
            <person name="Zheng P.-J."/>
            <person name="Zhang X.-J."/>
            <person name="Jia Y."/>
            <person name="Liu Y."/>
            <person name="Niu Y.-X."/>
            <person name="Yu L.-H."/>
            <person name="Chen D.-F."/>
            <person name="Zhang G.-Q."/>
        </authorList>
    </citation>
    <scope>NUCLEOTIDE SEQUENCE</scope>
    <source>
        <tissue evidence="1">Leaf</tissue>
    </source>
</reference>
<keyword evidence="2" id="KW-1185">Reference proteome</keyword>
<organism evidence="1 2">
    <name type="scientific">Dendrobium nobile</name>
    <name type="common">Orchid</name>
    <dbReference type="NCBI Taxonomy" id="94219"/>
    <lineage>
        <taxon>Eukaryota</taxon>
        <taxon>Viridiplantae</taxon>
        <taxon>Streptophyta</taxon>
        <taxon>Embryophyta</taxon>
        <taxon>Tracheophyta</taxon>
        <taxon>Spermatophyta</taxon>
        <taxon>Magnoliopsida</taxon>
        <taxon>Liliopsida</taxon>
        <taxon>Asparagales</taxon>
        <taxon>Orchidaceae</taxon>
        <taxon>Epidendroideae</taxon>
        <taxon>Malaxideae</taxon>
        <taxon>Dendrobiinae</taxon>
        <taxon>Dendrobium</taxon>
    </lineage>
</organism>
<dbReference type="Proteomes" id="UP000829196">
    <property type="component" value="Unassembled WGS sequence"/>
</dbReference>
<comment type="caution">
    <text evidence="1">The sequence shown here is derived from an EMBL/GenBank/DDBJ whole genome shotgun (WGS) entry which is preliminary data.</text>
</comment>
<sequence>MKKETPCRGLLFPLDSYLFKNALFLDLHKIYYQIHFNRKKEKSRLSCRGYPKQL</sequence>
<proteinExistence type="predicted"/>
<dbReference type="AlphaFoldDB" id="A0A8T3BGQ9"/>
<accession>A0A8T3BGQ9</accession>
<evidence type="ECO:0000313" key="2">
    <source>
        <dbReference type="Proteomes" id="UP000829196"/>
    </source>
</evidence>